<dbReference type="RefSeq" id="WP_174473214.1">
    <property type="nucleotide sequence ID" value="NZ_JAGINN010000008.1"/>
</dbReference>
<accession>A0ABX2KLR6</accession>
<keyword evidence="2" id="KW-1185">Reference proteome</keyword>
<proteinExistence type="predicted"/>
<sequence length="61" mass="6642">MEATQATVLALYDRLDGEVEECSLVRQRLAILGAGEVGDRVAAIPRDERERIGTTLVQKSA</sequence>
<gene>
    <name evidence="1" type="ORF">GBZ48_23460</name>
</gene>
<dbReference type="Proteomes" id="UP000605086">
    <property type="component" value="Unassembled WGS sequence"/>
</dbReference>
<dbReference type="EMBL" id="WHOS01000036">
    <property type="protein sequence ID" value="NUB02204.1"/>
    <property type="molecule type" value="Genomic_DNA"/>
</dbReference>
<name>A0ABX2KLR6_9PROT</name>
<comment type="caution">
    <text evidence="1">The sequence shown here is derived from an EMBL/GenBank/DDBJ whole genome shotgun (WGS) entry which is preliminary data.</text>
</comment>
<organism evidence="1 2">
    <name type="scientific">Azospirillum melinis</name>
    <dbReference type="NCBI Taxonomy" id="328839"/>
    <lineage>
        <taxon>Bacteria</taxon>
        <taxon>Pseudomonadati</taxon>
        <taxon>Pseudomonadota</taxon>
        <taxon>Alphaproteobacteria</taxon>
        <taxon>Rhodospirillales</taxon>
        <taxon>Azospirillaceae</taxon>
        <taxon>Azospirillum</taxon>
    </lineage>
</organism>
<protein>
    <submittedName>
        <fullName evidence="1">Uncharacterized protein</fullName>
    </submittedName>
</protein>
<reference evidence="1 2" key="1">
    <citation type="submission" date="2019-10" db="EMBL/GenBank/DDBJ databases">
        <title>Genome sequence of Azospirillum melinis.</title>
        <authorList>
            <person name="Ambrosini A."/>
            <person name="Sant'Anna F.H."/>
            <person name="Cassan F.D."/>
            <person name="Souza E.M."/>
            <person name="Passaglia L.M.P."/>
        </authorList>
    </citation>
    <scope>NUCLEOTIDE SEQUENCE [LARGE SCALE GENOMIC DNA]</scope>
    <source>
        <strain evidence="1 2">TMCY0552</strain>
    </source>
</reference>
<evidence type="ECO:0000313" key="1">
    <source>
        <dbReference type="EMBL" id="NUB02204.1"/>
    </source>
</evidence>
<evidence type="ECO:0000313" key="2">
    <source>
        <dbReference type="Proteomes" id="UP000605086"/>
    </source>
</evidence>